<dbReference type="PANTHER" id="PTHR36302:SF1">
    <property type="entry name" value="COPPER CHAPERONE PCU(A)C"/>
    <property type="match status" value="1"/>
</dbReference>
<keyword evidence="2" id="KW-0732">Signal</keyword>
<dbReference type="Proteomes" id="UP000199372">
    <property type="component" value="Unassembled WGS sequence"/>
</dbReference>
<evidence type="ECO:0000313" key="3">
    <source>
        <dbReference type="EMBL" id="SEN49292.1"/>
    </source>
</evidence>
<feature type="compositionally biased region" description="Basic and acidic residues" evidence="1">
    <location>
        <begin position="160"/>
        <end position="169"/>
    </location>
</feature>
<proteinExistence type="predicted"/>
<evidence type="ECO:0008006" key="5">
    <source>
        <dbReference type="Google" id="ProtNLM"/>
    </source>
</evidence>
<evidence type="ECO:0000313" key="4">
    <source>
        <dbReference type="Proteomes" id="UP000199372"/>
    </source>
</evidence>
<sequence>MFKFMPNAALMGALFCLPAWAQAQDLSFDTPFIIQASPMSGTAGGFIAITNTGETSDRLVAVARDGATVELHESLQDADGVARMEPRPYGFPIAPGETLRLARGGKHIMFLDLDAPFRPGDEVDVTLVFETAGEIPVAFAVSTPSGMGGTTDHASMGGDAHGDHRMSDK</sequence>
<dbReference type="SUPFAM" id="SSF110087">
    <property type="entry name" value="DR1885-like metal-binding protein"/>
    <property type="match status" value="1"/>
</dbReference>
<organism evidence="3 4">
    <name type="scientific">Palleronia pelagia</name>
    <dbReference type="NCBI Taxonomy" id="387096"/>
    <lineage>
        <taxon>Bacteria</taxon>
        <taxon>Pseudomonadati</taxon>
        <taxon>Pseudomonadota</taxon>
        <taxon>Alphaproteobacteria</taxon>
        <taxon>Rhodobacterales</taxon>
        <taxon>Roseobacteraceae</taxon>
        <taxon>Palleronia</taxon>
    </lineage>
</organism>
<protein>
    <recommendedName>
        <fullName evidence="5">Copper(I)-binding protein</fullName>
    </recommendedName>
</protein>
<reference evidence="4" key="1">
    <citation type="submission" date="2016-10" db="EMBL/GenBank/DDBJ databases">
        <authorList>
            <person name="Varghese N."/>
            <person name="Submissions S."/>
        </authorList>
    </citation>
    <scope>NUCLEOTIDE SEQUENCE [LARGE SCALE GENOMIC DNA]</scope>
    <source>
        <strain evidence="4">DSM 26893</strain>
    </source>
</reference>
<dbReference type="PANTHER" id="PTHR36302">
    <property type="entry name" value="BLR7088 PROTEIN"/>
    <property type="match status" value="1"/>
</dbReference>
<dbReference type="OrthoDB" id="9796962at2"/>
<gene>
    <name evidence="3" type="ORF">SAMN04488011_104259</name>
</gene>
<feature type="chain" id="PRO_5011605411" description="Copper(I)-binding protein" evidence="2">
    <location>
        <begin position="22"/>
        <end position="169"/>
    </location>
</feature>
<keyword evidence="4" id="KW-1185">Reference proteome</keyword>
<dbReference type="Gene3D" id="2.60.40.1890">
    <property type="entry name" value="PCu(A)C copper chaperone"/>
    <property type="match status" value="1"/>
</dbReference>
<accession>A0A1H8GYW8</accession>
<dbReference type="AlphaFoldDB" id="A0A1H8GYW8"/>
<dbReference type="EMBL" id="FOCM01000004">
    <property type="protein sequence ID" value="SEN49292.1"/>
    <property type="molecule type" value="Genomic_DNA"/>
</dbReference>
<name>A0A1H8GYW8_9RHOB</name>
<feature type="signal peptide" evidence="2">
    <location>
        <begin position="1"/>
        <end position="21"/>
    </location>
</feature>
<dbReference type="Pfam" id="PF04314">
    <property type="entry name" value="PCuAC"/>
    <property type="match status" value="1"/>
</dbReference>
<evidence type="ECO:0000256" key="1">
    <source>
        <dbReference type="SAM" id="MobiDB-lite"/>
    </source>
</evidence>
<dbReference type="InterPro" id="IPR058248">
    <property type="entry name" value="Lxx211020-like"/>
</dbReference>
<evidence type="ECO:0000256" key="2">
    <source>
        <dbReference type="SAM" id="SignalP"/>
    </source>
</evidence>
<dbReference type="InterPro" id="IPR036182">
    <property type="entry name" value="PCuAC_sf"/>
</dbReference>
<dbReference type="InterPro" id="IPR007410">
    <property type="entry name" value="LpqE-like"/>
</dbReference>
<feature type="region of interest" description="Disordered" evidence="1">
    <location>
        <begin position="144"/>
        <end position="169"/>
    </location>
</feature>